<organism evidence="2 3">
    <name type="scientific">Maritalea mediterranea</name>
    <dbReference type="NCBI Taxonomy" id="2909667"/>
    <lineage>
        <taxon>Bacteria</taxon>
        <taxon>Pseudomonadati</taxon>
        <taxon>Pseudomonadota</taxon>
        <taxon>Alphaproteobacteria</taxon>
        <taxon>Hyphomicrobiales</taxon>
        <taxon>Devosiaceae</taxon>
        <taxon>Maritalea</taxon>
    </lineage>
</organism>
<comment type="caution">
    <text evidence="2">The sequence shown here is derived from an EMBL/GenBank/DDBJ whole genome shotgun (WGS) entry which is preliminary data.</text>
</comment>
<sequence>MTRFWHELKTDVRVQFRNKLYHIGIIISLLVAIVLSQLVNMEQLGYAFPALVVLIIGGTTMLYVAGMVIFEKDEGTIAAAVVTPLLDVEYLAAKVASLVLLATFETVLSLAGAMAILALGEPIIWPNPLWLVLGIIAVGVVYTLIGLALVVRYDSITEFLIPMAVVAVTLQLPFLYFFGLVEHWSLLVIPTSAPTMVIMGAYRDLALWEQIYALSYSTLLLLGLGIWAKAAFDKHIIENLG</sequence>
<keyword evidence="1" id="KW-0472">Membrane</keyword>
<proteinExistence type="predicted"/>
<feature type="transmembrane region" description="Helical" evidence="1">
    <location>
        <begin position="129"/>
        <end position="152"/>
    </location>
</feature>
<dbReference type="InterPro" id="IPR056926">
    <property type="entry name" value="FLQE3_permease"/>
</dbReference>
<dbReference type="Pfam" id="PF24686">
    <property type="entry name" value="FLQE3_permease"/>
    <property type="match status" value="1"/>
</dbReference>
<reference evidence="2 3" key="1">
    <citation type="submission" date="2022-01" db="EMBL/GenBank/DDBJ databases">
        <title>Maritalea mediterranea sp. nov., isolated from marine plastic residues from the Malva-rosa beach (Valencia, Spain).</title>
        <authorList>
            <person name="Vidal-Verdu A."/>
            <person name="Molina-Menor E."/>
            <person name="Pascual J."/>
            <person name="Pereto J."/>
            <person name="Porcar M."/>
        </authorList>
    </citation>
    <scope>NUCLEOTIDE SEQUENCE [LARGE SCALE GENOMIC DNA]</scope>
    <source>
        <strain evidence="2 3">P4.10X</strain>
    </source>
</reference>
<dbReference type="EMBL" id="JAKGTI010000003">
    <property type="protein sequence ID" value="MCF4099602.1"/>
    <property type="molecule type" value="Genomic_DNA"/>
</dbReference>
<keyword evidence="3" id="KW-1185">Reference proteome</keyword>
<feature type="transmembrane region" description="Helical" evidence="1">
    <location>
        <begin position="20"/>
        <end position="40"/>
    </location>
</feature>
<protein>
    <submittedName>
        <fullName evidence="2">ABC transporter permease</fullName>
    </submittedName>
</protein>
<feature type="transmembrane region" description="Helical" evidence="1">
    <location>
        <begin position="159"/>
        <end position="178"/>
    </location>
</feature>
<dbReference type="Proteomes" id="UP001201217">
    <property type="component" value="Unassembled WGS sequence"/>
</dbReference>
<accession>A0ABS9E9U0</accession>
<feature type="transmembrane region" description="Helical" evidence="1">
    <location>
        <begin position="214"/>
        <end position="232"/>
    </location>
</feature>
<evidence type="ECO:0000256" key="1">
    <source>
        <dbReference type="SAM" id="Phobius"/>
    </source>
</evidence>
<feature type="transmembrane region" description="Helical" evidence="1">
    <location>
        <begin position="46"/>
        <end position="70"/>
    </location>
</feature>
<gene>
    <name evidence="2" type="ORF">L1I42_13995</name>
</gene>
<name>A0ABS9E9U0_9HYPH</name>
<keyword evidence="1" id="KW-0812">Transmembrane</keyword>
<dbReference type="RefSeq" id="WP_236115290.1">
    <property type="nucleotide sequence ID" value="NZ_JAKGTI010000003.1"/>
</dbReference>
<evidence type="ECO:0000313" key="3">
    <source>
        <dbReference type="Proteomes" id="UP001201217"/>
    </source>
</evidence>
<feature type="transmembrane region" description="Helical" evidence="1">
    <location>
        <begin position="91"/>
        <end position="117"/>
    </location>
</feature>
<evidence type="ECO:0000313" key="2">
    <source>
        <dbReference type="EMBL" id="MCF4099602.1"/>
    </source>
</evidence>
<keyword evidence="1" id="KW-1133">Transmembrane helix</keyword>